<comment type="pathway">
    <text evidence="7">Quinol/quinone metabolism; menaquinone biosynthesis.</text>
</comment>
<evidence type="ECO:0000256" key="3">
    <source>
        <dbReference type="ARBA" id="ARBA00022723"/>
    </source>
</evidence>
<dbReference type="AlphaFoldDB" id="A0A4Y8L6F2"/>
<keyword evidence="4 7" id="KW-0460">Magnesium</keyword>
<evidence type="ECO:0000256" key="6">
    <source>
        <dbReference type="ARBA" id="ARBA00023211"/>
    </source>
</evidence>
<dbReference type="Gene3D" id="3.40.50.970">
    <property type="match status" value="2"/>
</dbReference>
<dbReference type="HAMAP" id="MF_01659">
    <property type="entry name" value="MenD"/>
    <property type="match status" value="1"/>
</dbReference>
<dbReference type="Pfam" id="PF02775">
    <property type="entry name" value="TPP_enzyme_C"/>
    <property type="match status" value="1"/>
</dbReference>
<evidence type="ECO:0000313" key="12">
    <source>
        <dbReference type="Proteomes" id="UP000297776"/>
    </source>
</evidence>
<sequence>MNHKESLTIYTSSFIEQLYQSGVKRAVISPGSRSTPLAYLLEAHPHIQTFVNVDERSAAFYALGMAKASQEPVAIVCTSGTAAANYFPAVVEARYARVPLVVLTADRPHELRDNGAPQAIDQINLFGKHAKWFYDMPLPESDTNILQYTGRIAAKAAAKSITSPKGPVHLNFPFREPLSPDLSKYREMKSYTSVFGAEKQLSSHHVSQLTDQVNNASKGLIIAGPSEDDSAVEAILYLAEVTGYPVLADPLSGLRTNMENHKHVIECYDAFLREDELKKQLSADIVIRFGGMPVSKALSQYLKGNSSGQWLIDEGADWRDPTSSATSYIEANDRLFAEQLASAVTVRADQEWLDKWISYNQKATGEIRQYIDQEKDEGAAVGTLLQSLPEGAHLVAGNSMPIRDVDTFWIRGMKKIHVWANRGANGIDGVVSTALGIASVKAEPVYLLIGDLSMFHDLNGLLVTKQYSNQLQIIIMNNNGGGIFSFLPQASEPEHFETLFGTPPSLDFKHAAKLYSLDYIRCESKEELQQAMTHHHDQVNMIEVITDREENTAAHRILWERIATALRGE</sequence>
<dbReference type="InterPro" id="IPR004433">
    <property type="entry name" value="MenaQ_synth_MenD"/>
</dbReference>
<proteinExistence type="inferred from homology"/>
<evidence type="ECO:0000313" key="11">
    <source>
        <dbReference type="EMBL" id="TFD98239.1"/>
    </source>
</evidence>
<dbReference type="GO" id="GO:0000287">
    <property type="term" value="F:magnesium ion binding"/>
    <property type="evidence" value="ECO:0007669"/>
    <property type="project" value="UniProtKB-UniRule"/>
</dbReference>
<keyword evidence="1 7" id="KW-0474">Menaquinone biosynthesis</keyword>
<dbReference type="InterPro" id="IPR011766">
    <property type="entry name" value="TPP_enzyme_TPP-bd"/>
</dbReference>
<feature type="domain" description="Menaquinone biosynthesis protein MenD middle" evidence="10">
    <location>
        <begin position="212"/>
        <end position="394"/>
    </location>
</feature>
<protein>
    <recommendedName>
        <fullName evidence="7">2-succinyl-5-enolpyruvyl-6-hydroxy-3-cyclohexene-1-carboxylate synthase</fullName>
        <shortName evidence="7">SEPHCHC synthase</shortName>
        <ecNumber evidence="7">2.2.1.9</ecNumber>
    </recommendedName>
    <alternativeName>
        <fullName evidence="7">Menaquinone biosynthesis protein MenD</fullName>
    </alternativeName>
</protein>
<dbReference type="EMBL" id="SORX01000014">
    <property type="protein sequence ID" value="TFD98239.1"/>
    <property type="molecule type" value="Genomic_DNA"/>
</dbReference>
<dbReference type="Proteomes" id="UP000297776">
    <property type="component" value="Unassembled WGS sequence"/>
</dbReference>
<comment type="cofactor">
    <cofactor evidence="7">
        <name>thiamine diphosphate</name>
        <dbReference type="ChEBI" id="CHEBI:58937"/>
    </cofactor>
    <text evidence="7">Binds 1 thiamine pyrophosphate per subunit.</text>
</comment>
<dbReference type="OrthoDB" id="9791859at2"/>
<dbReference type="CDD" id="cd02009">
    <property type="entry name" value="TPP_SHCHC_synthase"/>
    <property type="match status" value="1"/>
</dbReference>
<comment type="subunit">
    <text evidence="7">Homodimer.</text>
</comment>
<comment type="pathway">
    <text evidence="7">Quinol/quinone metabolism; 1,4-dihydroxy-2-naphthoate biosynthesis; 1,4-dihydroxy-2-naphthoate from chorismate: step 2/7.</text>
</comment>
<dbReference type="Gene3D" id="3.40.50.1220">
    <property type="entry name" value="TPP-binding domain"/>
    <property type="match status" value="1"/>
</dbReference>
<keyword evidence="12" id="KW-1185">Reference proteome</keyword>
<dbReference type="InterPro" id="IPR029035">
    <property type="entry name" value="DHS-like_NAD/FAD-binding_dom"/>
</dbReference>
<comment type="similarity">
    <text evidence="7">Belongs to the TPP enzyme family. MenD subfamily.</text>
</comment>
<dbReference type="InterPro" id="IPR012001">
    <property type="entry name" value="Thiamin_PyroP_enz_TPP-bd_dom"/>
</dbReference>
<feature type="domain" description="Thiamine pyrophosphate enzyme N-terminal TPP-binding" evidence="9">
    <location>
        <begin position="13"/>
        <end position="124"/>
    </location>
</feature>
<evidence type="ECO:0000256" key="1">
    <source>
        <dbReference type="ARBA" id="ARBA00022428"/>
    </source>
</evidence>
<gene>
    <name evidence="7 11" type="primary">menD</name>
    <name evidence="11" type="ORF">E2626_15835</name>
</gene>
<comment type="catalytic activity">
    <reaction evidence="7">
        <text>isochorismate + 2-oxoglutarate + H(+) = 5-enolpyruvoyl-6-hydroxy-2-succinyl-cyclohex-3-ene-1-carboxylate + CO2</text>
        <dbReference type="Rhea" id="RHEA:25593"/>
        <dbReference type="ChEBI" id="CHEBI:15378"/>
        <dbReference type="ChEBI" id="CHEBI:16526"/>
        <dbReference type="ChEBI" id="CHEBI:16810"/>
        <dbReference type="ChEBI" id="CHEBI:29780"/>
        <dbReference type="ChEBI" id="CHEBI:58818"/>
        <dbReference type="EC" id="2.2.1.9"/>
    </reaction>
</comment>
<dbReference type="PANTHER" id="PTHR42916:SF1">
    <property type="entry name" value="PROTEIN PHYLLO, CHLOROPLASTIC"/>
    <property type="match status" value="1"/>
</dbReference>
<keyword evidence="3 7" id="KW-0479">Metal-binding</keyword>
<dbReference type="UniPathway" id="UPA01057">
    <property type="reaction ID" value="UER00164"/>
</dbReference>
<organism evidence="11 12">
    <name type="scientific">Jeotgalibacillus salarius</name>
    <dbReference type="NCBI Taxonomy" id="546023"/>
    <lineage>
        <taxon>Bacteria</taxon>
        <taxon>Bacillati</taxon>
        <taxon>Bacillota</taxon>
        <taxon>Bacilli</taxon>
        <taxon>Bacillales</taxon>
        <taxon>Caryophanaceae</taxon>
        <taxon>Jeotgalibacillus</taxon>
    </lineage>
</organism>
<name>A0A4Y8L6F2_9BACL</name>
<dbReference type="InterPro" id="IPR032264">
    <property type="entry name" value="MenD_middle"/>
</dbReference>
<dbReference type="EC" id="2.2.1.9" evidence="7"/>
<dbReference type="PIRSF" id="PIRSF004983">
    <property type="entry name" value="MenD"/>
    <property type="match status" value="1"/>
</dbReference>
<dbReference type="UniPathway" id="UPA00079"/>
<comment type="function">
    <text evidence="7">Catalyzes the thiamine diphosphate-dependent decarboxylation of 2-oxoglutarate and the subsequent addition of the resulting succinic semialdehyde-thiamine pyrophosphate anion to isochorismate to yield 2-succinyl-5-enolpyruvyl-6-hydroxy-3-cyclohexene-1-carboxylate (SEPHCHC).</text>
</comment>
<keyword evidence="6 7" id="KW-0464">Manganese</keyword>
<evidence type="ECO:0000256" key="5">
    <source>
        <dbReference type="ARBA" id="ARBA00023052"/>
    </source>
</evidence>
<dbReference type="GO" id="GO:0030976">
    <property type="term" value="F:thiamine pyrophosphate binding"/>
    <property type="evidence" value="ECO:0007669"/>
    <property type="project" value="UniProtKB-UniRule"/>
</dbReference>
<dbReference type="Pfam" id="PF16582">
    <property type="entry name" value="TPP_enzyme_M_2"/>
    <property type="match status" value="1"/>
</dbReference>
<dbReference type="SUPFAM" id="SSF52518">
    <property type="entry name" value="Thiamin diphosphate-binding fold (THDP-binding)"/>
    <property type="match status" value="2"/>
</dbReference>
<dbReference type="CDD" id="cd07037">
    <property type="entry name" value="TPP_PYR_MenD"/>
    <property type="match status" value="1"/>
</dbReference>
<dbReference type="InterPro" id="IPR029061">
    <property type="entry name" value="THDP-binding"/>
</dbReference>
<reference evidence="11 12" key="1">
    <citation type="submission" date="2019-03" db="EMBL/GenBank/DDBJ databases">
        <authorList>
            <person name="Yang Y."/>
        </authorList>
    </citation>
    <scope>NUCLEOTIDE SEQUENCE [LARGE SCALE GENOMIC DNA]</scope>
    <source>
        <strain evidence="11 12">ASL-1</strain>
    </source>
</reference>
<evidence type="ECO:0000256" key="2">
    <source>
        <dbReference type="ARBA" id="ARBA00022679"/>
    </source>
</evidence>
<evidence type="ECO:0000256" key="7">
    <source>
        <dbReference type="HAMAP-Rule" id="MF_01659"/>
    </source>
</evidence>
<evidence type="ECO:0000256" key="4">
    <source>
        <dbReference type="ARBA" id="ARBA00022842"/>
    </source>
</evidence>
<comment type="cofactor">
    <cofactor evidence="7">
        <name>Mg(2+)</name>
        <dbReference type="ChEBI" id="CHEBI:18420"/>
    </cofactor>
    <cofactor evidence="7">
        <name>Mn(2+)</name>
        <dbReference type="ChEBI" id="CHEBI:29035"/>
    </cofactor>
</comment>
<evidence type="ECO:0000259" key="8">
    <source>
        <dbReference type="Pfam" id="PF02775"/>
    </source>
</evidence>
<feature type="domain" description="Thiamine pyrophosphate enzyme TPP-binding" evidence="8">
    <location>
        <begin position="430"/>
        <end position="534"/>
    </location>
</feature>
<keyword evidence="5 7" id="KW-0786">Thiamine pyrophosphate</keyword>
<dbReference type="SUPFAM" id="SSF52467">
    <property type="entry name" value="DHS-like NAD/FAD-binding domain"/>
    <property type="match status" value="1"/>
</dbReference>
<dbReference type="Pfam" id="PF02776">
    <property type="entry name" value="TPP_enzyme_N"/>
    <property type="match status" value="1"/>
</dbReference>
<keyword evidence="2 7" id="KW-0808">Transferase</keyword>
<dbReference type="PANTHER" id="PTHR42916">
    <property type="entry name" value="2-SUCCINYL-5-ENOLPYRUVYL-6-HYDROXY-3-CYCLOHEXENE-1-CARBOXYLATE SYNTHASE"/>
    <property type="match status" value="1"/>
</dbReference>
<accession>A0A4Y8L6F2</accession>
<dbReference type="NCBIfam" id="TIGR00173">
    <property type="entry name" value="menD"/>
    <property type="match status" value="1"/>
</dbReference>
<dbReference type="RefSeq" id="WP_134382935.1">
    <property type="nucleotide sequence ID" value="NZ_SORX01000014.1"/>
</dbReference>
<dbReference type="GO" id="GO:0030145">
    <property type="term" value="F:manganese ion binding"/>
    <property type="evidence" value="ECO:0007669"/>
    <property type="project" value="UniProtKB-UniRule"/>
</dbReference>
<dbReference type="GO" id="GO:0070204">
    <property type="term" value="F:2-succinyl-5-enolpyruvyl-6-hydroxy-3-cyclohexene-1-carboxylic-acid synthase activity"/>
    <property type="evidence" value="ECO:0007669"/>
    <property type="project" value="UniProtKB-UniRule"/>
</dbReference>
<dbReference type="GO" id="GO:0009234">
    <property type="term" value="P:menaquinone biosynthetic process"/>
    <property type="evidence" value="ECO:0007669"/>
    <property type="project" value="UniProtKB-UniRule"/>
</dbReference>
<evidence type="ECO:0000259" key="10">
    <source>
        <dbReference type="Pfam" id="PF16582"/>
    </source>
</evidence>
<evidence type="ECO:0000259" key="9">
    <source>
        <dbReference type="Pfam" id="PF02776"/>
    </source>
</evidence>
<comment type="caution">
    <text evidence="11">The sequence shown here is derived from an EMBL/GenBank/DDBJ whole genome shotgun (WGS) entry which is preliminary data.</text>
</comment>